<reference evidence="2" key="2">
    <citation type="journal article" date="2023" name="Int. J. Mol. Sci.">
        <title>De Novo Assembly and Annotation of 11 Diverse Shrub Willow (Salix) Genomes Reveals Novel Gene Organization in Sex-Linked Regions.</title>
        <authorList>
            <person name="Hyden B."/>
            <person name="Feng K."/>
            <person name="Yates T.B."/>
            <person name="Jawdy S."/>
            <person name="Cereghino C."/>
            <person name="Smart L.B."/>
            <person name="Muchero W."/>
        </authorList>
    </citation>
    <scope>NUCLEOTIDE SEQUENCE [LARGE SCALE GENOMIC DNA]</scope>
    <source>
        <tissue evidence="2">Shoot tip</tissue>
    </source>
</reference>
<dbReference type="EMBL" id="JAPFFL010000013">
    <property type="protein sequence ID" value="KAJ6684180.1"/>
    <property type="molecule type" value="Genomic_DNA"/>
</dbReference>
<protein>
    <submittedName>
        <fullName evidence="2">ZINC FINGER CCHC-TYPE-RELATED</fullName>
    </submittedName>
</protein>
<evidence type="ECO:0000313" key="3">
    <source>
        <dbReference type="Proteomes" id="UP001151529"/>
    </source>
</evidence>
<gene>
    <name evidence="2" type="ORF">OIU85_007831</name>
</gene>
<evidence type="ECO:0000313" key="2">
    <source>
        <dbReference type="EMBL" id="KAJ6684180.1"/>
    </source>
</evidence>
<dbReference type="Pfam" id="PF14223">
    <property type="entry name" value="Retrotran_gag_2"/>
    <property type="match status" value="1"/>
</dbReference>
<name>A0A9Q0SP47_SALVM</name>
<dbReference type="AlphaFoldDB" id="A0A9Q0SP47"/>
<sequence>MSNLNKLDFAPLEASGQGYHKWVRDINNHLTAQGILAAIQPPNPDVIAQNVPAMAVTNNAKALILITRHMVESLQLEYMHEDNARNLWVALEERFGNVCDAILPDLEVRWNSLRFSDFKTVQEYYSEALNIRSQMHFCKKTLTDAQMIEKTLSTFPVDALLIARNYRIDVTAERITRFHELITAMSIAEKHDNILVKNYNSRPVGTKVIPESNYNRCPRGGRGGRGARGGRGGRRGRNHRGRSNYSGNYTPYDRPAQESNHQNNVWTRGGGNNRGKRGGNTGHSAAANTDWFRRVMHLRIMHPNPKEFPHNDARFVVEARSLGKNLQSTGRKWLMRIKAYRNLREAHFMNHEDRSINLTPKTSPLPMSKVAWMHPEFE</sequence>
<feature type="compositionally biased region" description="Basic residues" evidence="1">
    <location>
        <begin position="231"/>
        <end position="242"/>
    </location>
</feature>
<feature type="compositionally biased region" description="Gly residues" evidence="1">
    <location>
        <begin position="268"/>
        <end position="281"/>
    </location>
</feature>
<proteinExistence type="predicted"/>
<accession>A0A9Q0SP47</accession>
<dbReference type="PANTHER" id="PTHR33325:SF11">
    <property type="entry name" value="COLD SHOCK DOMAIN-CONTAINING PROTEIN 4-LIKE"/>
    <property type="match status" value="1"/>
</dbReference>
<evidence type="ECO:0000256" key="1">
    <source>
        <dbReference type="SAM" id="MobiDB-lite"/>
    </source>
</evidence>
<dbReference type="OrthoDB" id="1680512at2759"/>
<dbReference type="Proteomes" id="UP001151529">
    <property type="component" value="Chromosome 17"/>
</dbReference>
<feature type="region of interest" description="Disordered" evidence="1">
    <location>
        <begin position="210"/>
        <end position="285"/>
    </location>
</feature>
<keyword evidence="3" id="KW-1185">Reference proteome</keyword>
<feature type="compositionally biased region" description="Polar residues" evidence="1">
    <location>
        <begin position="257"/>
        <end position="266"/>
    </location>
</feature>
<dbReference type="PANTHER" id="PTHR33325">
    <property type="entry name" value="ZINC FINGER, CCHC-TYPE-RELATED"/>
    <property type="match status" value="1"/>
</dbReference>
<feature type="compositionally biased region" description="Gly residues" evidence="1">
    <location>
        <begin position="220"/>
        <end position="230"/>
    </location>
</feature>
<comment type="caution">
    <text evidence="2">The sequence shown here is derived from an EMBL/GenBank/DDBJ whole genome shotgun (WGS) entry which is preliminary data.</text>
</comment>
<organism evidence="2 3">
    <name type="scientific">Salix viminalis</name>
    <name type="common">Common osier</name>
    <name type="synonym">Basket willow</name>
    <dbReference type="NCBI Taxonomy" id="40686"/>
    <lineage>
        <taxon>Eukaryota</taxon>
        <taxon>Viridiplantae</taxon>
        <taxon>Streptophyta</taxon>
        <taxon>Embryophyta</taxon>
        <taxon>Tracheophyta</taxon>
        <taxon>Spermatophyta</taxon>
        <taxon>Magnoliopsida</taxon>
        <taxon>eudicotyledons</taxon>
        <taxon>Gunneridae</taxon>
        <taxon>Pentapetalae</taxon>
        <taxon>rosids</taxon>
        <taxon>fabids</taxon>
        <taxon>Malpighiales</taxon>
        <taxon>Salicaceae</taxon>
        <taxon>Saliceae</taxon>
        <taxon>Salix</taxon>
    </lineage>
</organism>
<reference evidence="2" key="1">
    <citation type="submission" date="2022-11" db="EMBL/GenBank/DDBJ databases">
        <authorList>
            <person name="Hyden B.L."/>
            <person name="Feng K."/>
            <person name="Yates T."/>
            <person name="Jawdy S."/>
            <person name="Smart L.B."/>
            <person name="Muchero W."/>
        </authorList>
    </citation>
    <scope>NUCLEOTIDE SEQUENCE</scope>
    <source>
        <tissue evidence="2">Shoot tip</tissue>
    </source>
</reference>